<dbReference type="PANTHER" id="PTHR11265">
    <property type="entry name" value="S-ADENOSYL-METHYLTRANSFERASE MRAW"/>
    <property type="match status" value="1"/>
</dbReference>
<dbReference type="STRING" id="1802424.A2480_00910"/>
<comment type="caution">
    <text evidence="7">The sequence shown here is derived from an EMBL/GenBank/DDBJ whole genome shotgun (WGS) entry which is preliminary data.</text>
</comment>
<accession>A0A1F7WDF2</accession>
<keyword evidence="6" id="KW-0963">Cytoplasm</keyword>
<dbReference type="EC" id="2.1.1.199" evidence="6"/>
<feature type="binding site" evidence="6">
    <location>
        <begin position="39"/>
        <end position="41"/>
    </location>
    <ligand>
        <name>S-adenosyl-L-methionine</name>
        <dbReference type="ChEBI" id="CHEBI:59789"/>
    </ligand>
</feature>
<evidence type="ECO:0000256" key="2">
    <source>
        <dbReference type="ARBA" id="ARBA00022552"/>
    </source>
</evidence>
<evidence type="ECO:0000256" key="4">
    <source>
        <dbReference type="ARBA" id="ARBA00022679"/>
    </source>
</evidence>
<dbReference type="CDD" id="cd02440">
    <property type="entry name" value="AdoMet_MTases"/>
    <property type="match status" value="1"/>
</dbReference>
<evidence type="ECO:0000256" key="3">
    <source>
        <dbReference type="ARBA" id="ARBA00022603"/>
    </source>
</evidence>
<comment type="subcellular location">
    <subcellularLocation>
        <location evidence="6">Cytoplasm</location>
    </subcellularLocation>
</comment>
<name>A0A1F7WDF2_9BACT</name>
<dbReference type="InterPro" id="IPR023397">
    <property type="entry name" value="SAM-dep_MeTrfase_MraW_recog"/>
</dbReference>
<feature type="binding site" evidence="6">
    <location>
        <position position="107"/>
    </location>
    <ligand>
        <name>S-adenosyl-L-methionine</name>
        <dbReference type="ChEBI" id="CHEBI:59789"/>
    </ligand>
</feature>
<dbReference type="HAMAP" id="MF_01007">
    <property type="entry name" value="16SrRNA_methyltr_H"/>
    <property type="match status" value="1"/>
</dbReference>
<comment type="catalytic activity">
    <reaction evidence="6">
        <text>cytidine(1402) in 16S rRNA + S-adenosyl-L-methionine = N(4)-methylcytidine(1402) in 16S rRNA + S-adenosyl-L-homocysteine + H(+)</text>
        <dbReference type="Rhea" id="RHEA:42928"/>
        <dbReference type="Rhea" id="RHEA-COMP:10286"/>
        <dbReference type="Rhea" id="RHEA-COMP:10287"/>
        <dbReference type="ChEBI" id="CHEBI:15378"/>
        <dbReference type="ChEBI" id="CHEBI:57856"/>
        <dbReference type="ChEBI" id="CHEBI:59789"/>
        <dbReference type="ChEBI" id="CHEBI:74506"/>
        <dbReference type="ChEBI" id="CHEBI:82748"/>
        <dbReference type="EC" id="2.1.1.199"/>
    </reaction>
</comment>
<dbReference type="Gene3D" id="1.10.150.170">
    <property type="entry name" value="Putative methyltransferase TM0872, insert domain"/>
    <property type="match status" value="1"/>
</dbReference>
<dbReference type="NCBIfam" id="TIGR00006">
    <property type="entry name" value="16S rRNA (cytosine(1402)-N(4))-methyltransferase RsmH"/>
    <property type="match status" value="1"/>
</dbReference>
<dbReference type="AlphaFoldDB" id="A0A1F7WDF2"/>
<organism evidence="7 8">
    <name type="scientific">Candidatus Uhrbacteria bacterium RIFOXYC2_FULL_47_19</name>
    <dbReference type="NCBI Taxonomy" id="1802424"/>
    <lineage>
        <taxon>Bacteria</taxon>
        <taxon>Candidatus Uhriibacteriota</taxon>
    </lineage>
</organism>
<dbReference type="Proteomes" id="UP000176988">
    <property type="component" value="Unassembled WGS sequence"/>
</dbReference>
<dbReference type="GO" id="GO:0071424">
    <property type="term" value="F:rRNA (cytosine-N4-)-methyltransferase activity"/>
    <property type="evidence" value="ECO:0007669"/>
    <property type="project" value="UniProtKB-UniRule"/>
</dbReference>
<sequence length="302" mass="33207">MTVAGGETKKHLPVLLNETVEALKLRSGTNVVDCTVGAGGHAAAILSQTTPNGRLLGLDLDETALETARRNLDVFGSRAMLVRANYRDVEQILLSTSFGSFQAAVLDLGFSSLEIDDPTRGFSFRFDGPLDMRYDRTQELTAAEIVNSWPEDELARVLVEYGEERFAQRIVRAIRTANRGHHIVSASELAEIVRSAVPGGRSGKGIHPATKTFQALRIAVNDELGNIQFGLEAVFQAIDPGGRLAVISFHSLEDRVVKKFFREKGLKKEMTVVTKRPLVPTREEVRTNPRSRSAKLRVAIKS</sequence>
<keyword evidence="5 6" id="KW-0949">S-adenosyl-L-methionine</keyword>
<keyword evidence="4 6" id="KW-0808">Transferase</keyword>
<keyword evidence="3 6" id="KW-0489">Methyltransferase</keyword>
<dbReference type="InterPro" id="IPR002903">
    <property type="entry name" value="RsmH"/>
</dbReference>
<protein>
    <recommendedName>
        <fullName evidence="6">Ribosomal RNA small subunit methyltransferase H</fullName>
        <ecNumber evidence="6">2.1.1.199</ecNumber>
    </recommendedName>
    <alternativeName>
        <fullName evidence="6">16S rRNA m(4)C1402 methyltransferase</fullName>
    </alternativeName>
    <alternativeName>
        <fullName evidence="6">rRNA (cytosine-N(4)-)-methyltransferase RsmH</fullName>
    </alternativeName>
</protein>
<dbReference type="GO" id="GO:0070475">
    <property type="term" value="P:rRNA base methylation"/>
    <property type="evidence" value="ECO:0007669"/>
    <property type="project" value="UniProtKB-UniRule"/>
</dbReference>
<dbReference type="SUPFAM" id="SSF53335">
    <property type="entry name" value="S-adenosyl-L-methionine-dependent methyltransferases"/>
    <property type="match status" value="1"/>
</dbReference>
<dbReference type="EMBL" id="MGFG01000022">
    <property type="protein sequence ID" value="OGM00856.1"/>
    <property type="molecule type" value="Genomic_DNA"/>
</dbReference>
<dbReference type="PANTHER" id="PTHR11265:SF0">
    <property type="entry name" value="12S RRNA N4-METHYLCYTIDINE METHYLTRANSFERASE"/>
    <property type="match status" value="1"/>
</dbReference>
<evidence type="ECO:0000256" key="1">
    <source>
        <dbReference type="ARBA" id="ARBA00010396"/>
    </source>
</evidence>
<dbReference type="Pfam" id="PF01795">
    <property type="entry name" value="Methyltransf_5"/>
    <property type="match status" value="1"/>
</dbReference>
<dbReference type="SUPFAM" id="SSF81799">
    <property type="entry name" value="Putative methyltransferase TM0872, insert domain"/>
    <property type="match status" value="1"/>
</dbReference>
<comment type="function">
    <text evidence="6">Specifically methylates the N4 position of cytidine in position 1402 (C1402) of 16S rRNA.</text>
</comment>
<comment type="caution">
    <text evidence="6">Lacks conserved residue(s) required for the propagation of feature annotation.</text>
</comment>
<comment type="similarity">
    <text evidence="1 6">Belongs to the methyltransferase superfamily. RsmH family.</text>
</comment>
<evidence type="ECO:0000256" key="6">
    <source>
        <dbReference type="HAMAP-Rule" id="MF_01007"/>
    </source>
</evidence>
<reference evidence="7 8" key="1">
    <citation type="journal article" date="2016" name="Nat. Commun.">
        <title>Thousands of microbial genomes shed light on interconnected biogeochemical processes in an aquifer system.</title>
        <authorList>
            <person name="Anantharaman K."/>
            <person name="Brown C.T."/>
            <person name="Hug L.A."/>
            <person name="Sharon I."/>
            <person name="Castelle C.J."/>
            <person name="Probst A.J."/>
            <person name="Thomas B.C."/>
            <person name="Singh A."/>
            <person name="Wilkins M.J."/>
            <person name="Karaoz U."/>
            <person name="Brodie E.L."/>
            <person name="Williams K.H."/>
            <person name="Hubbard S.S."/>
            <person name="Banfield J.F."/>
        </authorList>
    </citation>
    <scope>NUCLEOTIDE SEQUENCE [LARGE SCALE GENOMIC DNA]</scope>
</reference>
<evidence type="ECO:0000313" key="7">
    <source>
        <dbReference type="EMBL" id="OGM00856.1"/>
    </source>
</evidence>
<feature type="binding site" evidence="6">
    <location>
        <position position="59"/>
    </location>
    <ligand>
        <name>S-adenosyl-L-methionine</name>
        <dbReference type="ChEBI" id="CHEBI:59789"/>
    </ligand>
</feature>
<keyword evidence="2 6" id="KW-0698">rRNA processing</keyword>
<proteinExistence type="inferred from homology"/>
<dbReference type="PIRSF" id="PIRSF004486">
    <property type="entry name" value="MraW"/>
    <property type="match status" value="1"/>
</dbReference>
<dbReference type="Gene3D" id="3.40.50.150">
    <property type="entry name" value="Vaccinia Virus protein VP39"/>
    <property type="match status" value="1"/>
</dbReference>
<evidence type="ECO:0000256" key="5">
    <source>
        <dbReference type="ARBA" id="ARBA00022691"/>
    </source>
</evidence>
<dbReference type="GO" id="GO:0005737">
    <property type="term" value="C:cytoplasm"/>
    <property type="evidence" value="ECO:0007669"/>
    <property type="project" value="UniProtKB-SubCell"/>
</dbReference>
<dbReference type="InterPro" id="IPR029063">
    <property type="entry name" value="SAM-dependent_MTases_sf"/>
</dbReference>
<evidence type="ECO:0000313" key="8">
    <source>
        <dbReference type="Proteomes" id="UP000176988"/>
    </source>
</evidence>
<feature type="binding site" evidence="6">
    <location>
        <position position="86"/>
    </location>
    <ligand>
        <name>S-adenosyl-L-methionine</name>
        <dbReference type="ChEBI" id="CHEBI:59789"/>
    </ligand>
</feature>
<gene>
    <name evidence="6" type="primary">rsmH</name>
    <name evidence="7" type="ORF">A2480_00910</name>
</gene>